<dbReference type="RefSeq" id="WP_328237423.1">
    <property type="nucleotide sequence ID" value="NZ_JAROAS010000021.1"/>
</dbReference>
<proteinExistence type="predicted"/>
<evidence type="ECO:0000313" key="3">
    <source>
        <dbReference type="Proteomes" id="UP001341820"/>
    </source>
</evidence>
<keyword evidence="3" id="KW-1185">Reference proteome</keyword>
<gene>
    <name evidence="2" type="ORF">P5F74_10895</name>
</gene>
<keyword evidence="1" id="KW-1133">Transmembrane helix</keyword>
<comment type="caution">
    <text evidence="2">The sequence shown here is derived from an EMBL/GenBank/DDBJ whole genome shotgun (WGS) entry which is preliminary data.</text>
</comment>
<feature type="transmembrane region" description="Helical" evidence="1">
    <location>
        <begin position="7"/>
        <end position="31"/>
    </location>
</feature>
<evidence type="ECO:0000313" key="2">
    <source>
        <dbReference type="EMBL" id="MED4128641.1"/>
    </source>
</evidence>
<sequence length="91" mass="10245">MKHEQLVYGYVLFGAGVVLFGLMHLAIALTMPANIDSDWKLSNSLSNISGWIPYSLSIILMVIGLVIILTYAYMNWLYSEEKEEEKNGMGK</sequence>
<dbReference type="EMBL" id="JAROAS010000021">
    <property type="protein sequence ID" value="MED4128641.1"/>
    <property type="molecule type" value="Genomic_DNA"/>
</dbReference>
<protein>
    <recommendedName>
        <fullName evidence="4">DUF3955 domain-containing protein</fullName>
    </recommendedName>
</protein>
<keyword evidence="1" id="KW-0812">Transmembrane</keyword>
<dbReference type="Proteomes" id="UP001341820">
    <property type="component" value="Unassembled WGS sequence"/>
</dbReference>
<name>A0ABU6NKV8_9BACI</name>
<evidence type="ECO:0008006" key="4">
    <source>
        <dbReference type="Google" id="ProtNLM"/>
    </source>
</evidence>
<accession>A0ABU6NKV8</accession>
<reference evidence="2 3" key="1">
    <citation type="submission" date="2023-03" db="EMBL/GenBank/DDBJ databases">
        <title>Bacillus Genome Sequencing.</title>
        <authorList>
            <person name="Dunlap C."/>
        </authorList>
    </citation>
    <scope>NUCLEOTIDE SEQUENCE [LARGE SCALE GENOMIC DNA]</scope>
    <source>
        <strain evidence="2 3">B-4107</strain>
    </source>
</reference>
<organism evidence="2 3">
    <name type="scientific">Shouchella miscanthi</name>
    <dbReference type="NCBI Taxonomy" id="2598861"/>
    <lineage>
        <taxon>Bacteria</taxon>
        <taxon>Bacillati</taxon>
        <taxon>Bacillota</taxon>
        <taxon>Bacilli</taxon>
        <taxon>Bacillales</taxon>
        <taxon>Bacillaceae</taxon>
        <taxon>Shouchella</taxon>
    </lineage>
</organism>
<keyword evidence="1" id="KW-0472">Membrane</keyword>
<evidence type="ECO:0000256" key="1">
    <source>
        <dbReference type="SAM" id="Phobius"/>
    </source>
</evidence>
<feature type="transmembrane region" description="Helical" evidence="1">
    <location>
        <begin position="51"/>
        <end position="73"/>
    </location>
</feature>